<dbReference type="Gene3D" id="2.60.120.460">
    <property type="entry name" value="YjbQ-like"/>
    <property type="match status" value="1"/>
</dbReference>
<organism evidence="2 3">
    <name type="scientific">Sulfobacillus acidophilus (strain ATCC 700253 / DSM 10332 / NAL)</name>
    <dbReference type="NCBI Taxonomy" id="679936"/>
    <lineage>
        <taxon>Bacteria</taxon>
        <taxon>Bacillati</taxon>
        <taxon>Bacillota</taxon>
        <taxon>Clostridia</taxon>
        <taxon>Eubacteriales</taxon>
        <taxon>Clostridiales Family XVII. Incertae Sedis</taxon>
        <taxon>Sulfobacillus</taxon>
    </lineage>
</organism>
<reference evidence="2 3" key="2">
    <citation type="journal article" date="2012" name="Stand. Genomic Sci.">
        <title>Complete genome sequence of the moderately thermophilic mineral-sulfide-oxidizing firmicute Sulfobacillus acidophilus type strain (NAL(T)).</title>
        <authorList>
            <person name="Anderson I."/>
            <person name="Chertkov O."/>
            <person name="Chen A."/>
            <person name="Saunders E."/>
            <person name="Lapidus A."/>
            <person name="Nolan M."/>
            <person name="Lucas S."/>
            <person name="Hammon N."/>
            <person name="Deshpande S."/>
            <person name="Cheng J.F."/>
            <person name="Han C."/>
            <person name="Tapia R."/>
            <person name="Goodwin L.A."/>
            <person name="Pitluck S."/>
            <person name="Liolios K."/>
            <person name="Pagani I."/>
            <person name="Ivanova N."/>
            <person name="Mikhailova N."/>
            <person name="Pati A."/>
            <person name="Palaniappan K."/>
            <person name="Land M."/>
            <person name="Pan C."/>
            <person name="Rohde M."/>
            <person name="Pukall R."/>
            <person name="Goker M."/>
            <person name="Detter J.C."/>
            <person name="Woyke T."/>
            <person name="Bristow J."/>
            <person name="Eisen J.A."/>
            <person name="Markowitz V."/>
            <person name="Hugenholtz P."/>
            <person name="Kyrpides N.C."/>
            <person name="Klenk H.P."/>
            <person name="Mavromatis K."/>
        </authorList>
    </citation>
    <scope>NUCLEOTIDE SEQUENCE [LARGE SCALE GENOMIC DNA]</scope>
    <source>
        <strain evidence="3">ATCC 700253 / DSM 10332 / NAL</strain>
    </source>
</reference>
<dbReference type="PROSITE" id="PS01314">
    <property type="entry name" value="UPF0047"/>
    <property type="match status" value="1"/>
</dbReference>
<dbReference type="STRING" id="679936.Sulac_1038"/>
<dbReference type="EMBL" id="CP003179">
    <property type="protein sequence ID" value="AEW04538.1"/>
    <property type="molecule type" value="Genomic_DNA"/>
</dbReference>
<gene>
    <name evidence="2" type="ordered locus">Sulac_1038</name>
</gene>
<proteinExistence type="inferred from homology"/>
<dbReference type="PATRIC" id="fig|679936.5.peg.1096"/>
<dbReference type="KEGG" id="sap:Sulac_1038"/>
<evidence type="ECO:0000313" key="2">
    <source>
        <dbReference type="EMBL" id="AEW04538.1"/>
    </source>
</evidence>
<dbReference type="InterPro" id="IPR035917">
    <property type="entry name" value="YjbQ-like_sf"/>
</dbReference>
<name>G8TTF8_SULAD</name>
<dbReference type="SUPFAM" id="SSF111038">
    <property type="entry name" value="YjbQ-like"/>
    <property type="match status" value="1"/>
</dbReference>
<evidence type="ECO:0000313" key="3">
    <source>
        <dbReference type="Proteomes" id="UP000005439"/>
    </source>
</evidence>
<dbReference type="PIRSF" id="PIRSF004681">
    <property type="entry name" value="UCP004681"/>
    <property type="match status" value="1"/>
</dbReference>
<evidence type="ECO:0000256" key="1">
    <source>
        <dbReference type="ARBA" id="ARBA00005534"/>
    </source>
</evidence>
<reference evidence="3" key="1">
    <citation type="submission" date="2011-12" db="EMBL/GenBank/DDBJ databases">
        <title>The complete genome of chromosome of Sulfobacillus acidophilus DSM 10332.</title>
        <authorList>
            <person name="Lucas S."/>
            <person name="Han J."/>
            <person name="Lapidus A."/>
            <person name="Bruce D."/>
            <person name="Goodwin L."/>
            <person name="Pitluck S."/>
            <person name="Peters L."/>
            <person name="Kyrpides N."/>
            <person name="Mavromatis K."/>
            <person name="Ivanova N."/>
            <person name="Mikhailova N."/>
            <person name="Chertkov O."/>
            <person name="Saunders E."/>
            <person name="Detter J.C."/>
            <person name="Tapia R."/>
            <person name="Han C."/>
            <person name="Land M."/>
            <person name="Hauser L."/>
            <person name="Markowitz V."/>
            <person name="Cheng J.-F."/>
            <person name="Hugenholtz P."/>
            <person name="Woyke T."/>
            <person name="Wu D."/>
            <person name="Pukall R."/>
            <person name="Gehrich-Schroeter G."/>
            <person name="Schneider S."/>
            <person name="Klenk H.-P."/>
            <person name="Eisen J.A."/>
        </authorList>
    </citation>
    <scope>NUCLEOTIDE SEQUENCE [LARGE SCALE GENOMIC DNA]</scope>
    <source>
        <strain evidence="3">ATCC 700253 / DSM 10332 / NAL</strain>
    </source>
</reference>
<accession>G8TTF8</accession>
<dbReference type="HOGENOM" id="CLU_096980_1_1_9"/>
<dbReference type="Pfam" id="PF01894">
    <property type="entry name" value="YjbQ"/>
    <property type="match status" value="1"/>
</dbReference>
<keyword evidence="3" id="KW-1185">Reference proteome</keyword>
<dbReference type="NCBIfam" id="TIGR00149">
    <property type="entry name" value="TIGR00149_YjbQ"/>
    <property type="match status" value="1"/>
</dbReference>
<dbReference type="PANTHER" id="PTHR30615:SF8">
    <property type="entry name" value="UPF0047 PROTEIN C4A8.02C"/>
    <property type="match status" value="1"/>
</dbReference>
<comment type="similarity">
    <text evidence="1">Belongs to the UPF0047 family.</text>
</comment>
<evidence type="ECO:0008006" key="4">
    <source>
        <dbReference type="Google" id="ProtNLM"/>
    </source>
</evidence>
<dbReference type="PANTHER" id="PTHR30615">
    <property type="entry name" value="UNCHARACTERIZED PROTEIN YJBQ-RELATED"/>
    <property type="match status" value="1"/>
</dbReference>
<dbReference type="Proteomes" id="UP000005439">
    <property type="component" value="Chromosome"/>
</dbReference>
<sequence length="131" mass="14669">MVELRIETHRREELVNITERIARIVTTSGIQNGILVIQSPHTTLGLTANENADPAVVRDLLGHLRTLVPPDAPFQHQERNSDSHIKVSLVGPSLSLIIHQGQVMLGTWQGIFACEFDGPRQRRLWIQIVGQ</sequence>
<dbReference type="InterPro" id="IPR001602">
    <property type="entry name" value="UPF0047_YjbQ-like"/>
</dbReference>
<dbReference type="AlphaFoldDB" id="G8TTF8"/>
<protein>
    <recommendedName>
        <fullName evidence="4">YjbQ family protein</fullName>
    </recommendedName>
</protein>